<sequence length="92" mass="10129">MNEAGQSIVLKDVSVPGCVACAQFDKIWPDIQKEFPDVSMEKIDATTPEGQKMVVDFGIFSAPGIIVNGELFSTGGVNRDELIKKLRELTWK</sequence>
<dbReference type="InterPro" id="IPR036249">
    <property type="entry name" value="Thioredoxin-like_sf"/>
</dbReference>
<reference evidence="2 3" key="1">
    <citation type="journal article" date="2016" name="Nat. Commun.">
        <title>Thousands of microbial genomes shed light on interconnected biogeochemical processes in an aquifer system.</title>
        <authorList>
            <person name="Anantharaman K."/>
            <person name="Brown C.T."/>
            <person name="Hug L.A."/>
            <person name="Sharon I."/>
            <person name="Castelle C.J."/>
            <person name="Probst A.J."/>
            <person name="Thomas B.C."/>
            <person name="Singh A."/>
            <person name="Wilkins M.J."/>
            <person name="Karaoz U."/>
            <person name="Brodie E.L."/>
            <person name="Williams K.H."/>
            <person name="Hubbard S.S."/>
            <person name="Banfield J.F."/>
        </authorList>
    </citation>
    <scope>NUCLEOTIDE SEQUENCE [LARGE SCALE GENOMIC DNA]</scope>
</reference>
<evidence type="ECO:0000313" key="3">
    <source>
        <dbReference type="Proteomes" id="UP000178869"/>
    </source>
</evidence>
<dbReference type="InterPro" id="IPR012336">
    <property type="entry name" value="Thioredoxin-like_fold"/>
</dbReference>
<dbReference type="Pfam" id="PF13192">
    <property type="entry name" value="Thioredoxin_3"/>
    <property type="match status" value="1"/>
</dbReference>
<name>A0A1G2PGK8_9BACT</name>
<proteinExistence type="predicted"/>
<gene>
    <name evidence="2" type="ORF">A2828_02545</name>
</gene>
<organism evidence="2 3">
    <name type="scientific">Candidatus Terrybacteria bacterium RIFCSPHIGHO2_01_FULL_43_35</name>
    <dbReference type="NCBI Taxonomy" id="1802361"/>
    <lineage>
        <taxon>Bacteria</taxon>
        <taxon>Candidatus Terryibacteriota</taxon>
    </lineage>
</organism>
<dbReference type="Proteomes" id="UP000178869">
    <property type="component" value="Unassembled WGS sequence"/>
</dbReference>
<comment type="caution">
    <text evidence="2">The sequence shown here is derived from an EMBL/GenBank/DDBJ whole genome shotgun (WGS) entry which is preliminary data.</text>
</comment>
<protein>
    <recommendedName>
        <fullName evidence="1">Thioredoxin-like fold domain-containing protein</fullName>
    </recommendedName>
</protein>
<dbReference type="SUPFAM" id="SSF52833">
    <property type="entry name" value="Thioredoxin-like"/>
    <property type="match status" value="1"/>
</dbReference>
<dbReference type="Gene3D" id="3.40.30.10">
    <property type="entry name" value="Glutaredoxin"/>
    <property type="match status" value="1"/>
</dbReference>
<feature type="domain" description="Thioredoxin-like fold" evidence="1">
    <location>
        <begin position="13"/>
        <end position="86"/>
    </location>
</feature>
<evidence type="ECO:0000259" key="1">
    <source>
        <dbReference type="Pfam" id="PF13192"/>
    </source>
</evidence>
<accession>A0A1G2PGK8</accession>
<evidence type="ECO:0000313" key="2">
    <source>
        <dbReference type="EMBL" id="OHA46751.1"/>
    </source>
</evidence>
<dbReference type="EMBL" id="MHSR01000013">
    <property type="protein sequence ID" value="OHA46751.1"/>
    <property type="molecule type" value="Genomic_DNA"/>
</dbReference>
<dbReference type="AlphaFoldDB" id="A0A1G2PGK8"/>